<comment type="caution">
    <text evidence="3">The sequence shown here is derived from an EMBL/GenBank/DDBJ whole genome shotgun (WGS) entry which is preliminary data.</text>
</comment>
<reference evidence="4" key="1">
    <citation type="journal article" date="2019" name="Int. J. Syst. Evol. Microbiol.">
        <title>The Global Catalogue of Microorganisms (GCM) 10K type strain sequencing project: providing services to taxonomists for standard genome sequencing and annotation.</title>
        <authorList>
            <consortium name="The Broad Institute Genomics Platform"/>
            <consortium name="The Broad Institute Genome Sequencing Center for Infectious Disease"/>
            <person name="Wu L."/>
            <person name="Ma J."/>
        </authorList>
    </citation>
    <scope>NUCLEOTIDE SEQUENCE [LARGE SCALE GENOMIC DNA]</scope>
    <source>
        <strain evidence="4">CGMCC 4.7349</strain>
    </source>
</reference>
<feature type="compositionally biased region" description="Low complexity" evidence="1">
    <location>
        <begin position="794"/>
        <end position="810"/>
    </location>
</feature>
<dbReference type="SUPFAM" id="SSF53850">
    <property type="entry name" value="Periplasmic binding protein-like II"/>
    <property type="match status" value="1"/>
</dbReference>
<accession>A0ABQ2LI47</accession>
<dbReference type="Proteomes" id="UP000656881">
    <property type="component" value="Unassembled WGS sequence"/>
</dbReference>
<evidence type="ECO:0000256" key="2">
    <source>
        <dbReference type="SAM" id="Phobius"/>
    </source>
</evidence>
<sequence length="867" mass="88650">MRHGTGSGGRPAMGISGMRTWMRRARGRIAAGVGRGPGRGRIAAGAGALAAALVLALLPLPDGADQASAAPRESSAVTLTGKKGPYDDFSELKVTVHQTKGLRGQGVRITWAGGKPKPAGTVPHHFMSFMQCWGDDAAKGPSREQCEYGISPGAKPGDGRAINSIDPLESFDSLPTDPAGVKYVRFRPVEGPATKTSVDTTYFGPEDTNAVPFAPNTGDGGGEAAFELKSSVESPHLGCGARRTASGAVKPCWLVAVPRGSHHPDGRVVEGSGHPVSSLSRTNWDQRLAFRLDFLPVGDNCAADKAERRTIGSELVTDAMTSWQSALCRGGTHRFTFTQSGEGEARSAVTSPGGSSPGLAFTVDPVRAEEGAAPVVQAPVAISGLTVGMFWMYEDKDAQGAPRPYQLHGVRLNQRLLAKALTQSYVDSVRYLRQGVDEPASVKGNPRKIGLDPEFQKLNPDLKALANWTQAPLGLLVSTENSDATRLLWRYLAQNKDAREFLQGKPDPWGMKVNSHYPELGLDRQPADFYPKADATVSRAPCGDGSQSLPYGGQDIVPYATDMHSAALKIRRGFGGEAYFCVQGSNSPPKLSNDRPSSDQSKQYGIVDNASAVRYQLDIASLPNADGQYVKPTTDALLKAVARMPGSGVAGVKAPDPAKARAGAYPLTAVVYAASSTDQPKDLRTDYAKVIRYAAGAGQKQGPEVGQLPYGYAPLPAGMRAQALGAASALERGVAAGPPGGEADGGGGGGGPGGGADGGGAGGVGGAGGDAGGGAGSGAAGGAGGSGSAGPGGADPDSADTATPTAPSSDDPGKETVAKSGGLTPSAVLGLVRWVLLGVLIAGGVAALAGPVLLRMSARRAAADGGG</sequence>
<keyword evidence="4" id="KW-1185">Reference proteome</keyword>
<keyword evidence="2" id="KW-0472">Membrane</keyword>
<name>A0ABQ2LI47_9ACTN</name>
<feature type="compositionally biased region" description="Gly residues" evidence="1">
    <location>
        <begin position="775"/>
        <end position="793"/>
    </location>
</feature>
<gene>
    <name evidence="3" type="ORF">GCM10012286_05360</name>
</gene>
<feature type="compositionally biased region" description="Gly residues" evidence="1">
    <location>
        <begin position="738"/>
        <end position="757"/>
    </location>
</feature>
<feature type="region of interest" description="Disordered" evidence="1">
    <location>
        <begin position="735"/>
        <end position="757"/>
    </location>
</feature>
<evidence type="ECO:0008006" key="5">
    <source>
        <dbReference type="Google" id="ProtNLM"/>
    </source>
</evidence>
<dbReference type="Gene3D" id="3.40.190.10">
    <property type="entry name" value="Periplasmic binding protein-like II"/>
    <property type="match status" value="2"/>
</dbReference>
<feature type="region of interest" description="Disordered" evidence="1">
    <location>
        <begin position="775"/>
        <end position="822"/>
    </location>
</feature>
<organism evidence="3 4">
    <name type="scientific">Streptomyces lasiicapitis</name>
    <dbReference type="NCBI Taxonomy" id="1923961"/>
    <lineage>
        <taxon>Bacteria</taxon>
        <taxon>Bacillati</taxon>
        <taxon>Actinomycetota</taxon>
        <taxon>Actinomycetes</taxon>
        <taxon>Kitasatosporales</taxon>
        <taxon>Streptomycetaceae</taxon>
        <taxon>Streptomyces</taxon>
    </lineage>
</organism>
<keyword evidence="2" id="KW-0812">Transmembrane</keyword>
<evidence type="ECO:0000313" key="3">
    <source>
        <dbReference type="EMBL" id="GGO35135.1"/>
    </source>
</evidence>
<protein>
    <recommendedName>
        <fullName evidence="5">PBP domain-containing protein</fullName>
    </recommendedName>
</protein>
<evidence type="ECO:0000256" key="1">
    <source>
        <dbReference type="SAM" id="MobiDB-lite"/>
    </source>
</evidence>
<proteinExistence type="predicted"/>
<feature type="transmembrane region" description="Helical" evidence="2">
    <location>
        <begin position="834"/>
        <end position="854"/>
    </location>
</feature>
<dbReference type="EMBL" id="BMNG01000001">
    <property type="protein sequence ID" value="GGO35135.1"/>
    <property type="molecule type" value="Genomic_DNA"/>
</dbReference>
<evidence type="ECO:0000313" key="4">
    <source>
        <dbReference type="Proteomes" id="UP000656881"/>
    </source>
</evidence>
<keyword evidence="2" id="KW-1133">Transmembrane helix</keyword>